<comment type="caution">
    <text evidence="1">The sequence shown here is derived from an EMBL/GenBank/DDBJ whole genome shotgun (WGS) entry which is preliminary data.</text>
</comment>
<dbReference type="EMBL" id="BMQB01000004">
    <property type="protein sequence ID" value="GGJ92467.1"/>
    <property type="molecule type" value="Genomic_DNA"/>
</dbReference>
<dbReference type="GO" id="GO:0003824">
    <property type="term" value="F:catalytic activity"/>
    <property type="evidence" value="ECO:0007669"/>
    <property type="project" value="UniProtKB-ARBA"/>
</dbReference>
<accession>A0A8J3F893</accession>
<reference evidence="1" key="2">
    <citation type="submission" date="2020-09" db="EMBL/GenBank/DDBJ databases">
        <authorList>
            <person name="Sun Q."/>
            <person name="Ohkuma M."/>
        </authorList>
    </citation>
    <scope>NUCLEOTIDE SEQUENCE</scope>
    <source>
        <strain evidence="1">JCM 3090</strain>
    </source>
</reference>
<proteinExistence type="predicted"/>
<gene>
    <name evidence="1" type="ORF">GCM10010123_22920</name>
</gene>
<sequence>MSRRSPEPVGALPAAREVTAAAAAVDELLAGLAPPERRSTREHEAVAAVQRAARRVKAGFLRAHTDRLYDEVTAGRTRALDLAALGAALADAVPGLLPGPAELAAERERPPAAKRGWEVDQGIVYGHLLAADGAGPHLVAAQRRPTARARELLPRLAAAGAVDLRSVRVEVRAGAAHLTMQRADCLNAEDDEQVDDMETAVDLALLSPAVRVGVLRGGVMTHPKYAGRRVFSAGINLKSLHAGRISFTGFLLRRELGYVAKLVHGLSGDDPAEPDVQKPWLAAVDTFAIGGGAQLLLACDRVVAERDAYFSLPAAAEGIIPGCANLRLGRAVGSRLARQIVLAGRRIAAAEPAGALLFDEVVPAADLDRAVEAGVALLDGAAVVTNRRMLNLADEPPELFRRYVAEFALQQARRMHSADVLGRVGRFAAGAAPAPAGALAG</sequence>
<dbReference type="InterPro" id="IPR053482">
    <property type="entry name" value="DPA-CoA_Dioxygenase"/>
</dbReference>
<dbReference type="AlphaFoldDB" id="A0A8J3F893"/>
<name>A0A8J3F893_9ACTN</name>
<dbReference type="GO" id="GO:0006635">
    <property type="term" value="P:fatty acid beta-oxidation"/>
    <property type="evidence" value="ECO:0007669"/>
    <property type="project" value="TreeGrafter"/>
</dbReference>
<dbReference type="Gene3D" id="1.20.58.1300">
    <property type="match status" value="1"/>
</dbReference>
<dbReference type="Pfam" id="PF00378">
    <property type="entry name" value="ECH_1"/>
    <property type="match status" value="1"/>
</dbReference>
<evidence type="ECO:0000313" key="2">
    <source>
        <dbReference type="Proteomes" id="UP000649739"/>
    </source>
</evidence>
<dbReference type="Gene3D" id="3.90.226.10">
    <property type="entry name" value="2-enoyl-CoA Hydratase, Chain A, domain 1"/>
    <property type="match status" value="1"/>
</dbReference>
<dbReference type="CDD" id="cd06558">
    <property type="entry name" value="crotonase-like"/>
    <property type="match status" value="1"/>
</dbReference>
<reference evidence="1" key="1">
    <citation type="journal article" date="2014" name="Int. J. Syst. Evol. Microbiol.">
        <title>Complete genome sequence of Corynebacterium casei LMG S-19264T (=DSM 44701T), isolated from a smear-ripened cheese.</title>
        <authorList>
            <consortium name="US DOE Joint Genome Institute (JGI-PGF)"/>
            <person name="Walter F."/>
            <person name="Albersmeier A."/>
            <person name="Kalinowski J."/>
            <person name="Ruckert C."/>
        </authorList>
    </citation>
    <scope>NUCLEOTIDE SEQUENCE</scope>
    <source>
        <strain evidence="1">JCM 3090</strain>
    </source>
</reference>
<evidence type="ECO:0000313" key="1">
    <source>
        <dbReference type="EMBL" id="GGJ92467.1"/>
    </source>
</evidence>
<dbReference type="InterPro" id="IPR001753">
    <property type="entry name" value="Enoyl-CoA_hydra/iso"/>
</dbReference>
<dbReference type="PANTHER" id="PTHR11941">
    <property type="entry name" value="ENOYL-COA HYDRATASE-RELATED"/>
    <property type="match status" value="1"/>
</dbReference>
<dbReference type="InterPro" id="IPR029045">
    <property type="entry name" value="ClpP/crotonase-like_dom_sf"/>
</dbReference>
<dbReference type="RefSeq" id="WP_229783604.1">
    <property type="nucleotide sequence ID" value="NZ_BMQB01000004.1"/>
</dbReference>
<dbReference type="PANTHER" id="PTHR11941:SF54">
    <property type="entry name" value="ENOYL-COA HYDRATASE, MITOCHONDRIAL"/>
    <property type="match status" value="1"/>
</dbReference>
<protein>
    <recommendedName>
        <fullName evidence="3">3,5-dihydroxyphenylacetyl-CoA monooxygenase</fullName>
    </recommendedName>
</protein>
<dbReference type="NCBIfam" id="NF042432">
    <property type="entry name" value="DHPACoAdixog_DpgC"/>
    <property type="match status" value="1"/>
</dbReference>
<dbReference type="SUPFAM" id="SSF52096">
    <property type="entry name" value="ClpP/crotonase"/>
    <property type="match status" value="1"/>
</dbReference>
<organism evidence="1 2">
    <name type="scientific">Pilimelia anulata</name>
    <dbReference type="NCBI Taxonomy" id="53371"/>
    <lineage>
        <taxon>Bacteria</taxon>
        <taxon>Bacillati</taxon>
        <taxon>Actinomycetota</taxon>
        <taxon>Actinomycetes</taxon>
        <taxon>Micromonosporales</taxon>
        <taxon>Micromonosporaceae</taxon>
        <taxon>Pilimelia</taxon>
    </lineage>
</organism>
<keyword evidence="2" id="KW-1185">Reference proteome</keyword>
<evidence type="ECO:0008006" key="3">
    <source>
        <dbReference type="Google" id="ProtNLM"/>
    </source>
</evidence>
<dbReference type="Proteomes" id="UP000649739">
    <property type="component" value="Unassembled WGS sequence"/>
</dbReference>